<dbReference type="AlphaFoldDB" id="D7TD18"/>
<dbReference type="InParanoid" id="D7TD18"/>
<proteinExistence type="predicted"/>
<dbReference type="Proteomes" id="UP000009183">
    <property type="component" value="Chromosome 12"/>
</dbReference>
<organism evidence="1 2">
    <name type="scientific">Vitis vinifera</name>
    <name type="common">Grape</name>
    <dbReference type="NCBI Taxonomy" id="29760"/>
    <lineage>
        <taxon>Eukaryota</taxon>
        <taxon>Viridiplantae</taxon>
        <taxon>Streptophyta</taxon>
        <taxon>Embryophyta</taxon>
        <taxon>Tracheophyta</taxon>
        <taxon>Spermatophyta</taxon>
        <taxon>Magnoliopsida</taxon>
        <taxon>eudicotyledons</taxon>
        <taxon>Gunneridae</taxon>
        <taxon>Pentapetalae</taxon>
        <taxon>rosids</taxon>
        <taxon>Vitales</taxon>
        <taxon>Vitaceae</taxon>
        <taxon>Viteae</taxon>
        <taxon>Vitis</taxon>
    </lineage>
</organism>
<protein>
    <recommendedName>
        <fullName evidence="3">Polygalacturonase</fullName>
    </recommendedName>
</protein>
<dbReference type="InterPro" id="IPR011050">
    <property type="entry name" value="Pectin_lyase_fold/virulence"/>
</dbReference>
<evidence type="ECO:0000313" key="1">
    <source>
        <dbReference type="EMBL" id="CBI28391.3"/>
    </source>
</evidence>
<keyword evidence="2" id="KW-1185">Reference proteome</keyword>
<gene>
    <name evidence="1" type="ordered locus">VIT_12s0057g00340</name>
</gene>
<dbReference type="EMBL" id="FN595759">
    <property type="protein sequence ID" value="CBI28391.3"/>
    <property type="molecule type" value="Genomic_DNA"/>
</dbReference>
<dbReference type="HOGENOM" id="CLU_2268740_0_0_1"/>
<dbReference type="InterPro" id="IPR012334">
    <property type="entry name" value="Pectin_lyas_fold"/>
</dbReference>
<dbReference type="SUPFAM" id="SSF51126">
    <property type="entry name" value="Pectin lyase-like"/>
    <property type="match status" value="1"/>
</dbReference>
<dbReference type="PaxDb" id="29760-VIT_12s0057g00340.t01"/>
<evidence type="ECO:0000313" key="2">
    <source>
        <dbReference type="Proteomes" id="UP000009183"/>
    </source>
</evidence>
<reference evidence="2" key="1">
    <citation type="journal article" date="2007" name="Nature">
        <title>The grapevine genome sequence suggests ancestral hexaploidization in major angiosperm phyla.</title>
        <authorList>
            <consortium name="The French-Italian Public Consortium for Grapevine Genome Characterization."/>
            <person name="Jaillon O."/>
            <person name="Aury J.-M."/>
            <person name="Noel B."/>
            <person name="Policriti A."/>
            <person name="Clepet C."/>
            <person name="Casagrande A."/>
            <person name="Choisne N."/>
            <person name="Aubourg S."/>
            <person name="Vitulo N."/>
            <person name="Jubin C."/>
            <person name="Vezzi A."/>
            <person name="Legeai F."/>
            <person name="Hugueney P."/>
            <person name="Dasilva C."/>
            <person name="Horner D."/>
            <person name="Mica E."/>
            <person name="Jublot D."/>
            <person name="Poulain J."/>
            <person name="Bruyere C."/>
            <person name="Billault A."/>
            <person name="Segurens B."/>
            <person name="Gouyvenoux M."/>
            <person name="Ugarte E."/>
            <person name="Cattonaro F."/>
            <person name="Anthouard V."/>
            <person name="Vico V."/>
            <person name="Del Fabbro C."/>
            <person name="Alaux M."/>
            <person name="Di Gaspero G."/>
            <person name="Dumas V."/>
            <person name="Felice N."/>
            <person name="Paillard S."/>
            <person name="Juman I."/>
            <person name="Moroldo M."/>
            <person name="Scalabrin S."/>
            <person name="Canaguier A."/>
            <person name="Le Clainche I."/>
            <person name="Malacrida G."/>
            <person name="Durand E."/>
            <person name="Pesole G."/>
            <person name="Laucou V."/>
            <person name="Chatelet P."/>
            <person name="Merdinoglu D."/>
            <person name="Delledonne M."/>
            <person name="Pezzotti M."/>
            <person name="Lecharny A."/>
            <person name="Scarpelli C."/>
            <person name="Artiguenave F."/>
            <person name="Pe M.E."/>
            <person name="Valle G."/>
            <person name="Morgante M."/>
            <person name="Caboche M."/>
            <person name="Adam-Blondon A.-F."/>
            <person name="Weissenbach J."/>
            <person name="Quetier F."/>
            <person name="Wincker P."/>
        </authorList>
    </citation>
    <scope>NUCLEOTIDE SEQUENCE [LARGE SCALE GENOMIC DNA]</scope>
    <source>
        <strain evidence="2">cv. Pinot noir / PN40024</strain>
    </source>
</reference>
<name>D7TD18_VITVI</name>
<evidence type="ECO:0008006" key="3">
    <source>
        <dbReference type="Google" id="ProtNLM"/>
    </source>
</evidence>
<accession>D7TD18</accession>
<dbReference type="Gene3D" id="2.160.20.10">
    <property type="entry name" value="Single-stranded right-handed beta-helix, Pectin lyase-like"/>
    <property type="match status" value="1"/>
</dbReference>
<sequence length="103" mass="11226">MPFKTWIVPHNLIVLPNKVEERDKEKMGLKLNITTTSLMLLLASAVEVSCDTIFDVTKYGAKADENINISQALLKAWGDACSSPVSSTVMIPDGTYALGQITI</sequence>
<dbReference type="OMA" id="FKTWIVP"/>